<dbReference type="EC" id="3.2.1.14" evidence="1"/>
<protein>
    <submittedName>
        <fullName evidence="1">Chitinase 2</fullName>
        <ecNumber evidence="1">3.2.1.14</ecNumber>
    </submittedName>
</protein>
<comment type="caution">
    <text evidence="1">The sequence shown here is derived from an EMBL/GenBank/DDBJ whole genome shotgun (WGS) entry which is preliminary data.</text>
</comment>
<sequence length="334" mass="37469">MKTTFAALLGCCAGILDLSSKTNLVVPWGQHLSEKPLREYCHKQESISTLVISSLDLRPMSRKSPLLNITHHCNTFFKGPRIDILHCPEVEEDIKYCQKQGKSVILSISSSVPTAHAAYRLATDIWNMFLGGQSSTRPFGSAILDGIDVPIKGDDEALNHVHHLLRKLQVYFKHSKSPYFVTSTVECSYEFDSHMALQKVYFDGVFVKFYNSWCEVQNYLDPKAWNWKAWARWARTKSINRNVKIFLGVEARQMSGNPGYASGNLLKYALYDAASTSQFGGLMVSGETSIWDGTSEKLDNVNLLHRFVAAAARRASDTEPSVVASTSQNITRIY</sequence>
<dbReference type="EMBL" id="QTSX02000783">
    <property type="protein sequence ID" value="KAJ9085068.1"/>
    <property type="molecule type" value="Genomic_DNA"/>
</dbReference>
<gene>
    <name evidence="1" type="primary">CHT2_8</name>
    <name evidence="1" type="ORF">DSO57_1017426</name>
</gene>
<dbReference type="Proteomes" id="UP001165960">
    <property type="component" value="Unassembled WGS sequence"/>
</dbReference>
<accession>A0ACC2UDW0</accession>
<name>A0ACC2UDW0_9FUNG</name>
<organism evidence="1 2">
    <name type="scientific">Entomophthora muscae</name>
    <dbReference type="NCBI Taxonomy" id="34485"/>
    <lineage>
        <taxon>Eukaryota</taxon>
        <taxon>Fungi</taxon>
        <taxon>Fungi incertae sedis</taxon>
        <taxon>Zoopagomycota</taxon>
        <taxon>Entomophthoromycotina</taxon>
        <taxon>Entomophthoromycetes</taxon>
        <taxon>Entomophthorales</taxon>
        <taxon>Entomophthoraceae</taxon>
        <taxon>Entomophthora</taxon>
    </lineage>
</organism>
<keyword evidence="1" id="KW-0378">Hydrolase</keyword>
<evidence type="ECO:0000313" key="1">
    <source>
        <dbReference type="EMBL" id="KAJ9085068.1"/>
    </source>
</evidence>
<keyword evidence="2" id="KW-1185">Reference proteome</keyword>
<keyword evidence="1" id="KW-0326">Glycosidase</keyword>
<reference evidence="1" key="1">
    <citation type="submission" date="2022-04" db="EMBL/GenBank/DDBJ databases">
        <title>Genome of the entomopathogenic fungus Entomophthora muscae.</title>
        <authorList>
            <person name="Elya C."/>
            <person name="Lovett B.R."/>
            <person name="Lee E."/>
            <person name="Macias A.M."/>
            <person name="Hajek A.E."/>
            <person name="De Bivort B.L."/>
            <person name="Kasson M.T."/>
            <person name="De Fine Licht H.H."/>
            <person name="Stajich J.E."/>
        </authorList>
    </citation>
    <scope>NUCLEOTIDE SEQUENCE</scope>
    <source>
        <strain evidence="1">Berkeley</strain>
    </source>
</reference>
<evidence type="ECO:0000313" key="2">
    <source>
        <dbReference type="Proteomes" id="UP001165960"/>
    </source>
</evidence>
<proteinExistence type="predicted"/>